<evidence type="ECO:0000259" key="12">
    <source>
        <dbReference type="Pfam" id="PF01467"/>
    </source>
</evidence>
<dbReference type="EMBL" id="LNYG01000012">
    <property type="protein sequence ID" value="KTD09515.1"/>
    <property type="molecule type" value="Genomic_DNA"/>
</dbReference>
<evidence type="ECO:0000313" key="15">
    <source>
        <dbReference type="Proteomes" id="UP000054715"/>
    </source>
</evidence>
<dbReference type="HAMAP" id="MF_00244">
    <property type="entry name" value="NaMN_adenylyltr"/>
    <property type="match status" value="1"/>
</dbReference>
<keyword evidence="6 11" id="KW-0548">Nucleotidyltransferase</keyword>
<evidence type="ECO:0000256" key="7">
    <source>
        <dbReference type="ARBA" id="ARBA00022741"/>
    </source>
</evidence>
<evidence type="ECO:0000256" key="3">
    <source>
        <dbReference type="ARBA" id="ARBA00009014"/>
    </source>
</evidence>
<dbReference type="GO" id="GO:0005524">
    <property type="term" value="F:ATP binding"/>
    <property type="evidence" value="ECO:0007669"/>
    <property type="project" value="UniProtKB-KW"/>
</dbReference>
<sequence>MDNIIIYGGTFDPVHNGHLNVANNIQNYFHFDQFIFLPCKTPVLKDKAVATATQRIEMLELALKKKDSNFTIDLSEVTRDSPSYMVSTLEHFRQKLGEKIAITLLMGLDTFLQLPKWYQWEKLLSLANLLIIQRPGTCDINLPEEINQVLLAHEVHNDKAIKIHPSGLIYRHNAGDFNISSTWLRHQLAKNGDVSDCIPKKVLDYIQKNNLYKFRVPNGNIK</sequence>
<protein>
    <recommendedName>
        <fullName evidence="11">Probable nicotinate-nucleotide adenylyltransferase</fullName>
        <ecNumber evidence="11">2.7.7.18</ecNumber>
    </recommendedName>
    <alternativeName>
        <fullName evidence="11">Deamido-NAD(+) diphosphorylase</fullName>
    </alternativeName>
    <alternativeName>
        <fullName evidence="11">Deamido-NAD(+) pyrophosphorylase</fullName>
    </alternativeName>
    <alternativeName>
        <fullName evidence="11">Nicotinate mononucleotide adenylyltransferase</fullName>
        <shortName evidence="11">NaMN adenylyltransferase</shortName>
    </alternativeName>
</protein>
<dbReference type="GO" id="GO:0004515">
    <property type="term" value="F:nicotinate-nucleotide adenylyltransferase activity"/>
    <property type="evidence" value="ECO:0007669"/>
    <property type="project" value="UniProtKB-UniRule"/>
</dbReference>
<reference evidence="13 15" key="1">
    <citation type="submission" date="2015-11" db="EMBL/GenBank/DDBJ databases">
        <title>Genomic analysis of 38 Legionella species identifies large and diverse effector repertoires.</title>
        <authorList>
            <person name="Burstein D."/>
            <person name="Amaro F."/>
            <person name="Zusman T."/>
            <person name="Lifshitz Z."/>
            <person name="Cohen O."/>
            <person name="Gilbert J.A."/>
            <person name="Pupko T."/>
            <person name="Shuman H.A."/>
            <person name="Segal G."/>
        </authorList>
    </citation>
    <scope>NUCLEOTIDE SEQUENCE [LARGE SCALE GENOMIC DNA]</scope>
    <source>
        <strain evidence="13 15">JA-26-G1-E2</strain>
    </source>
</reference>
<evidence type="ECO:0000256" key="9">
    <source>
        <dbReference type="ARBA" id="ARBA00023027"/>
    </source>
</evidence>
<keyword evidence="8 11" id="KW-0067">ATP-binding</keyword>
<dbReference type="EMBL" id="LYOZ01000006">
    <property type="protein sequence ID" value="OCH98692.1"/>
    <property type="molecule type" value="Genomic_DNA"/>
</dbReference>
<keyword evidence="4 11" id="KW-0662">Pyridine nucleotide biosynthesis</keyword>
<evidence type="ECO:0000256" key="8">
    <source>
        <dbReference type="ARBA" id="ARBA00022840"/>
    </source>
</evidence>
<evidence type="ECO:0000313" key="16">
    <source>
        <dbReference type="Proteomes" id="UP000093336"/>
    </source>
</evidence>
<evidence type="ECO:0000313" key="13">
    <source>
        <dbReference type="EMBL" id="KTD09515.1"/>
    </source>
</evidence>
<evidence type="ECO:0000256" key="10">
    <source>
        <dbReference type="ARBA" id="ARBA00048721"/>
    </source>
</evidence>
<keyword evidence="16" id="KW-1185">Reference proteome</keyword>
<dbReference type="PANTHER" id="PTHR39321:SF3">
    <property type="entry name" value="PHOSPHOPANTETHEINE ADENYLYLTRANSFERASE"/>
    <property type="match status" value="1"/>
</dbReference>
<dbReference type="GO" id="GO:0009435">
    <property type="term" value="P:NAD+ biosynthetic process"/>
    <property type="evidence" value="ECO:0007669"/>
    <property type="project" value="UniProtKB-UniRule"/>
</dbReference>
<reference evidence="14 16" key="2">
    <citation type="submission" date="2016-05" db="EMBL/GenBank/DDBJ databases">
        <authorList>
            <person name="Prochazka B."/>
            <person name="Indra A."/>
            <person name="Hasenberger P."/>
            <person name="Blaschitz M."/>
            <person name="Wagner L."/>
            <person name="Wewalka G."/>
            <person name="Sorschag S."/>
            <person name="Schmid D."/>
            <person name="Ruppitsch W."/>
        </authorList>
    </citation>
    <scope>NUCLEOTIDE SEQUENCE [LARGE SCALE GENOMIC DNA]</scope>
    <source>
        <strain evidence="14 16">974010_12</strain>
    </source>
</reference>
<dbReference type="NCBIfam" id="TIGR00482">
    <property type="entry name" value="nicotinate (nicotinamide) nucleotide adenylyltransferase"/>
    <property type="match status" value="1"/>
</dbReference>
<gene>
    <name evidence="11 13" type="primary">nadD</name>
    <name evidence="14" type="ORF">A8135_10320</name>
    <name evidence="13" type="ORF">Ljam_0865</name>
</gene>
<evidence type="ECO:0000256" key="5">
    <source>
        <dbReference type="ARBA" id="ARBA00022679"/>
    </source>
</evidence>
<comment type="similarity">
    <text evidence="3 11">Belongs to the NadD family.</text>
</comment>
<dbReference type="InterPro" id="IPR005248">
    <property type="entry name" value="NadD/NMNAT"/>
</dbReference>
<feature type="domain" description="Cytidyltransferase-like" evidence="12">
    <location>
        <begin position="6"/>
        <end position="185"/>
    </location>
</feature>
<dbReference type="AlphaFoldDB" id="A0A0W0UNP1"/>
<dbReference type="InterPro" id="IPR014729">
    <property type="entry name" value="Rossmann-like_a/b/a_fold"/>
</dbReference>
<comment type="function">
    <text evidence="1 11">Catalyzes the reversible adenylation of nicotinate mononucleotide (NaMN) to nicotinic acid adenine dinucleotide (NaAD).</text>
</comment>
<dbReference type="NCBIfam" id="NF000839">
    <property type="entry name" value="PRK00071.1-1"/>
    <property type="match status" value="1"/>
</dbReference>
<name>A0A0W0UNP1_9GAMM</name>
<comment type="catalytic activity">
    <reaction evidence="10 11">
        <text>nicotinate beta-D-ribonucleotide + ATP + H(+) = deamido-NAD(+) + diphosphate</text>
        <dbReference type="Rhea" id="RHEA:22860"/>
        <dbReference type="ChEBI" id="CHEBI:15378"/>
        <dbReference type="ChEBI" id="CHEBI:30616"/>
        <dbReference type="ChEBI" id="CHEBI:33019"/>
        <dbReference type="ChEBI" id="CHEBI:57502"/>
        <dbReference type="ChEBI" id="CHEBI:58437"/>
        <dbReference type="EC" id="2.7.7.18"/>
    </reaction>
</comment>
<evidence type="ECO:0000256" key="4">
    <source>
        <dbReference type="ARBA" id="ARBA00022642"/>
    </source>
</evidence>
<accession>A0A0W0UNP1</accession>
<comment type="pathway">
    <text evidence="2 11">Cofactor biosynthesis; NAD(+) biosynthesis; deamido-NAD(+) from nicotinate D-ribonucleotide: step 1/1.</text>
</comment>
<dbReference type="PANTHER" id="PTHR39321">
    <property type="entry name" value="NICOTINATE-NUCLEOTIDE ADENYLYLTRANSFERASE-RELATED"/>
    <property type="match status" value="1"/>
</dbReference>
<dbReference type="Gene3D" id="3.40.50.620">
    <property type="entry name" value="HUPs"/>
    <property type="match status" value="1"/>
</dbReference>
<evidence type="ECO:0000256" key="2">
    <source>
        <dbReference type="ARBA" id="ARBA00005019"/>
    </source>
</evidence>
<dbReference type="Proteomes" id="UP000093336">
    <property type="component" value="Unassembled WGS sequence"/>
</dbReference>
<proteinExistence type="inferred from homology"/>
<keyword evidence="5 11" id="KW-0808">Transferase</keyword>
<dbReference type="PATRIC" id="fig|455.5.peg.917"/>
<dbReference type="Pfam" id="PF01467">
    <property type="entry name" value="CTP_transf_like"/>
    <property type="match status" value="1"/>
</dbReference>
<dbReference type="CDD" id="cd02165">
    <property type="entry name" value="NMNAT"/>
    <property type="match status" value="1"/>
</dbReference>
<dbReference type="NCBIfam" id="TIGR00125">
    <property type="entry name" value="cyt_tran_rel"/>
    <property type="match status" value="1"/>
</dbReference>
<evidence type="ECO:0000313" key="14">
    <source>
        <dbReference type="EMBL" id="OCH98692.1"/>
    </source>
</evidence>
<keyword evidence="7 11" id="KW-0547">Nucleotide-binding</keyword>
<dbReference type="InterPro" id="IPR004821">
    <property type="entry name" value="Cyt_trans-like"/>
</dbReference>
<evidence type="ECO:0000256" key="11">
    <source>
        <dbReference type="HAMAP-Rule" id="MF_00244"/>
    </source>
</evidence>
<evidence type="ECO:0000256" key="1">
    <source>
        <dbReference type="ARBA" id="ARBA00002324"/>
    </source>
</evidence>
<keyword evidence="9 11" id="KW-0520">NAD</keyword>
<dbReference type="Proteomes" id="UP000054715">
    <property type="component" value="Unassembled WGS sequence"/>
</dbReference>
<dbReference type="UniPathway" id="UPA00253">
    <property type="reaction ID" value="UER00332"/>
</dbReference>
<evidence type="ECO:0000256" key="6">
    <source>
        <dbReference type="ARBA" id="ARBA00022695"/>
    </source>
</evidence>
<dbReference type="SUPFAM" id="SSF52374">
    <property type="entry name" value="Nucleotidylyl transferase"/>
    <property type="match status" value="1"/>
</dbReference>
<comment type="caution">
    <text evidence="13">The sequence shown here is derived from an EMBL/GenBank/DDBJ whole genome shotgun (WGS) entry which is preliminary data.</text>
</comment>
<dbReference type="STRING" id="455.Ljam_0865"/>
<organism evidence="13 15">
    <name type="scientific">Legionella jamestowniensis</name>
    <dbReference type="NCBI Taxonomy" id="455"/>
    <lineage>
        <taxon>Bacteria</taxon>
        <taxon>Pseudomonadati</taxon>
        <taxon>Pseudomonadota</taxon>
        <taxon>Gammaproteobacteria</taxon>
        <taxon>Legionellales</taxon>
        <taxon>Legionellaceae</taxon>
        <taxon>Legionella</taxon>
    </lineage>
</organism>
<dbReference type="RefSeq" id="WP_058448901.1">
    <property type="nucleotide sequence ID" value="NZ_CAAAJF010000006.1"/>
</dbReference>
<dbReference type="EC" id="2.7.7.18" evidence="11"/>